<accession>A0A2P9AJ57</accession>
<evidence type="ECO:0000259" key="1">
    <source>
        <dbReference type="Pfam" id="PF01261"/>
    </source>
</evidence>
<gene>
    <name evidence="2" type="ORF">BQ8482_180361</name>
</gene>
<dbReference type="AlphaFoldDB" id="A0A2P9AJ57"/>
<dbReference type="SUPFAM" id="SSF51658">
    <property type="entry name" value="Xylose isomerase-like"/>
    <property type="match status" value="1"/>
</dbReference>
<dbReference type="Gene3D" id="3.20.20.150">
    <property type="entry name" value="Divalent-metal-dependent TIM barrel enzymes"/>
    <property type="match status" value="1"/>
</dbReference>
<dbReference type="GO" id="GO:0016853">
    <property type="term" value="F:isomerase activity"/>
    <property type="evidence" value="ECO:0007669"/>
    <property type="project" value="UniProtKB-KW"/>
</dbReference>
<organism evidence="2 3">
    <name type="scientific">Mesorhizobium delmotii</name>
    <dbReference type="NCBI Taxonomy" id="1631247"/>
    <lineage>
        <taxon>Bacteria</taxon>
        <taxon>Pseudomonadati</taxon>
        <taxon>Pseudomonadota</taxon>
        <taxon>Alphaproteobacteria</taxon>
        <taxon>Hyphomicrobiales</taxon>
        <taxon>Phyllobacteriaceae</taxon>
        <taxon>Mesorhizobium</taxon>
    </lineage>
</organism>
<keyword evidence="3" id="KW-1185">Reference proteome</keyword>
<dbReference type="Proteomes" id="UP000245698">
    <property type="component" value="Unassembled WGS sequence"/>
</dbReference>
<reference evidence="3" key="1">
    <citation type="submission" date="2016-12" db="EMBL/GenBank/DDBJ databases">
        <authorList>
            <person name="Brunel B."/>
        </authorList>
    </citation>
    <scope>NUCLEOTIDE SEQUENCE [LARGE SCALE GENOMIC DNA]</scope>
</reference>
<sequence length="289" mass="31322">MFPSVDFVFWPASARIHGFRGHVEAARAGGFTALAIAPETYLDALESGLTPSDMKAMAADAGAPLRYLDSLTDWAPIRVPAECSPELRARFDVSTDHSFRMCEKLGLTSILAVAGYDKGTVELSRLIDGFGRLCERAHAQGYRIDLEFMPFWGMPNLSDAWAIVGGVNPPNAGILVDVWHFSKGAYELDLLKSLPGKHLAGMQIDDGVRRQVGKSLFDDTINYRNFPGEGEFDVVEIIKIVAGKGNLHHVGPEVFSLEADALSARDAGIRSGDTSRKMLVEAGVKLATA</sequence>
<dbReference type="PANTHER" id="PTHR12110:SF48">
    <property type="entry name" value="BLL3656 PROTEIN"/>
    <property type="match status" value="1"/>
</dbReference>
<feature type="domain" description="Xylose isomerase-like TIM barrel" evidence="1">
    <location>
        <begin position="24"/>
        <end position="258"/>
    </location>
</feature>
<protein>
    <submittedName>
        <fullName evidence="2">Putative Xylose isomerase-like TIM barrel family protein</fullName>
    </submittedName>
</protein>
<name>A0A2P9AJ57_9HYPH</name>
<keyword evidence="2" id="KW-0413">Isomerase</keyword>
<dbReference type="Pfam" id="PF01261">
    <property type="entry name" value="AP_endonuc_2"/>
    <property type="match status" value="1"/>
</dbReference>
<dbReference type="InterPro" id="IPR013022">
    <property type="entry name" value="Xyl_isomerase-like_TIM-brl"/>
</dbReference>
<dbReference type="InterPro" id="IPR036237">
    <property type="entry name" value="Xyl_isomerase-like_sf"/>
</dbReference>
<dbReference type="InterPro" id="IPR050312">
    <property type="entry name" value="IolE/XylAMocC-like"/>
</dbReference>
<proteinExistence type="predicted"/>
<dbReference type="EMBL" id="FUIG01000024">
    <property type="protein sequence ID" value="SJM31133.1"/>
    <property type="molecule type" value="Genomic_DNA"/>
</dbReference>
<evidence type="ECO:0000313" key="2">
    <source>
        <dbReference type="EMBL" id="SJM31133.1"/>
    </source>
</evidence>
<evidence type="ECO:0000313" key="3">
    <source>
        <dbReference type="Proteomes" id="UP000245698"/>
    </source>
</evidence>
<dbReference type="PANTHER" id="PTHR12110">
    <property type="entry name" value="HYDROXYPYRUVATE ISOMERASE"/>
    <property type="match status" value="1"/>
</dbReference>
<dbReference type="RefSeq" id="WP_123148425.1">
    <property type="nucleotide sequence ID" value="NZ_FUIG01000024.1"/>
</dbReference>